<evidence type="ECO:0000256" key="1">
    <source>
        <dbReference type="SAM" id="Phobius"/>
    </source>
</evidence>
<feature type="transmembrane region" description="Helical" evidence="1">
    <location>
        <begin position="94"/>
        <end position="118"/>
    </location>
</feature>
<proteinExistence type="predicted"/>
<protein>
    <submittedName>
        <fullName evidence="2">Uncharacterized protein</fullName>
    </submittedName>
</protein>
<keyword evidence="1" id="KW-1133">Transmembrane helix</keyword>
<evidence type="ECO:0000313" key="3">
    <source>
        <dbReference type="Proteomes" id="UP000827721"/>
    </source>
</evidence>
<organism evidence="2 3">
    <name type="scientific">Xanthoceras sorbifolium</name>
    <dbReference type="NCBI Taxonomy" id="99658"/>
    <lineage>
        <taxon>Eukaryota</taxon>
        <taxon>Viridiplantae</taxon>
        <taxon>Streptophyta</taxon>
        <taxon>Embryophyta</taxon>
        <taxon>Tracheophyta</taxon>
        <taxon>Spermatophyta</taxon>
        <taxon>Magnoliopsida</taxon>
        <taxon>eudicotyledons</taxon>
        <taxon>Gunneridae</taxon>
        <taxon>Pentapetalae</taxon>
        <taxon>rosids</taxon>
        <taxon>malvids</taxon>
        <taxon>Sapindales</taxon>
        <taxon>Sapindaceae</taxon>
        <taxon>Xanthoceroideae</taxon>
        <taxon>Xanthoceras</taxon>
    </lineage>
</organism>
<gene>
    <name evidence="2" type="ORF">JRO89_XS06G0144100</name>
</gene>
<feature type="transmembrane region" description="Helical" evidence="1">
    <location>
        <begin position="56"/>
        <end position="74"/>
    </location>
</feature>
<feature type="transmembrane region" description="Helical" evidence="1">
    <location>
        <begin position="139"/>
        <end position="165"/>
    </location>
</feature>
<keyword evidence="3" id="KW-1185">Reference proteome</keyword>
<evidence type="ECO:0000313" key="2">
    <source>
        <dbReference type="EMBL" id="KAH7569319.1"/>
    </source>
</evidence>
<keyword evidence="1" id="KW-0812">Transmembrane</keyword>
<keyword evidence="1" id="KW-0472">Membrane</keyword>
<feature type="transmembrane region" description="Helical" evidence="1">
    <location>
        <begin position="26"/>
        <end position="44"/>
    </location>
</feature>
<dbReference type="PANTHER" id="PTHR33133">
    <property type="entry name" value="OS08G0107100 PROTEIN-RELATED"/>
    <property type="match status" value="1"/>
</dbReference>
<accession>A0ABQ8HYP0</accession>
<feature type="transmembrane region" description="Helical" evidence="1">
    <location>
        <begin position="224"/>
        <end position="245"/>
    </location>
</feature>
<sequence>MGSDMVLGFGGIVREALIIFCKNGKLMASFTFLSLTLYSILYLFNFFSTRSLITKWIYNLSFLLLTTSNSPEYTNILIGLNKDIRMFVSIEWTFLLMSSISSFFFSTATILASSITHAGKPLSLKELFSMTARSLKRPFVTLVYVTLFGVGYIFLALVTLLPLMVTSGDPFVLKALFIVLSILTAALYAYLAIIWTLALVISILEENYGIEAHGKAAKIVKGRVLHGFLVNLLITVLTYILFLGFVSSSTRLAAVQIMIGLLTLNSIWLVRMFGLMAYTVLYYQCKKSHGEEVELQWSTEHSKIHTLPLLTENIP</sequence>
<dbReference type="PANTHER" id="PTHR33133:SF1">
    <property type="entry name" value="EXPRESSED PROTEIN-RELATED"/>
    <property type="match status" value="1"/>
</dbReference>
<dbReference type="EMBL" id="JAFEMO010000006">
    <property type="protein sequence ID" value="KAH7569319.1"/>
    <property type="molecule type" value="Genomic_DNA"/>
</dbReference>
<feature type="transmembrane region" description="Helical" evidence="1">
    <location>
        <begin position="257"/>
        <end position="281"/>
    </location>
</feature>
<comment type="caution">
    <text evidence="2">The sequence shown here is derived from an EMBL/GenBank/DDBJ whole genome shotgun (WGS) entry which is preliminary data.</text>
</comment>
<reference evidence="2 3" key="1">
    <citation type="submission" date="2021-02" db="EMBL/GenBank/DDBJ databases">
        <title>Plant Genome Project.</title>
        <authorList>
            <person name="Zhang R.-G."/>
        </authorList>
    </citation>
    <scope>NUCLEOTIDE SEQUENCE [LARGE SCALE GENOMIC DNA]</scope>
    <source>
        <tissue evidence="2">Leaves</tissue>
    </source>
</reference>
<feature type="transmembrane region" description="Helical" evidence="1">
    <location>
        <begin position="171"/>
        <end position="204"/>
    </location>
</feature>
<name>A0ABQ8HYP0_9ROSI</name>
<dbReference type="Proteomes" id="UP000827721">
    <property type="component" value="Unassembled WGS sequence"/>
</dbReference>